<evidence type="ECO:0000256" key="1">
    <source>
        <dbReference type="ARBA" id="ARBA00022801"/>
    </source>
</evidence>
<dbReference type="RefSeq" id="WP_197006094.1">
    <property type="nucleotide sequence ID" value="NZ_BONS01000012.1"/>
</dbReference>
<dbReference type="InterPro" id="IPR002508">
    <property type="entry name" value="MurNAc-LAA_cat"/>
</dbReference>
<comment type="caution">
    <text evidence="5">The sequence shown here is derived from an EMBL/GenBank/DDBJ whole genome shotgun (WGS) entry which is preliminary data.</text>
</comment>
<dbReference type="EC" id="3.5.1.28" evidence="5"/>
<dbReference type="PANTHER" id="PTHR30404:SF0">
    <property type="entry name" value="N-ACETYLMURAMOYL-L-ALANINE AMIDASE AMIC"/>
    <property type="match status" value="1"/>
</dbReference>
<dbReference type="PANTHER" id="PTHR30404">
    <property type="entry name" value="N-ACETYLMURAMOYL-L-ALANINE AMIDASE"/>
    <property type="match status" value="1"/>
</dbReference>
<feature type="domain" description="MurNAc-LAA" evidence="4">
    <location>
        <begin position="167"/>
        <end position="287"/>
    </location>
</feature>
<proteinExistence type="predicted"/>
<dbReference type="InterPro" id="IPR050695">
    <property type="entry name" value="N-acetylmuramoyl_amidase_3"/>
</dbReference>
<sequence length="291" mass="29442">MRTRVQRGTVLVAAGALAVLAGCGTSAPKTAPVAAQVSPSEASSPSPSAAPTSAASTPSPSSAPSPAASKAPVVQTKGLAGKTIVIDPGHNRNNGQHTAEINKQVDSGNGMKACDTTGTQTNDGYQEAAFTWDVATRLAGLLRAAGAKVVMTLDADTAWGPCITDRARIGNESGAAVVISIHGDGGPAGGSGFHVMEPGLNGPIKEPSHRLAIAVRDSYRAGTGLQASSYIGTDGLNPRTDMGGLNLTTVPKVMLEAGNMRNAGDASLMKSPDFRQKAAQSLVTALSRYLS</sequence>
<evidence type="ECO:0000256" key="3">
    <source>
        <dbReference type="SAM" id="SignalP"/>
    </source>
</evidence>
<organism evidence="5 6">
    <name type="scientific">Longispora fulva</name>
    <dbReference type="NCBI Taxonomy" id="619741"/>
    <lineage>
        <taxon>Bacteria</taxon>
        <taxon>Bacillati</taxon>
        <taxon>Actinomycetota</taxon>
        <taxon>Actinomycetes</taxon>
        <taxon>Micromonosporales</taxon>
        <taxon>Micromonosporaceae</taxon>
        <taxon>Longispora</taxon>
    </lineage>
</organism>
<dbReference type="GO" id="GO:0009253">
    <property type="term" value="P:peptidoglycan catabolic process"/>
    <property type="evidence" value="ECO:0007669"/>
    <property type="project" value="InterPro"/>
</dbReference>
<dbReference type="AlphaFoldDB" id="A0A8J7KSB5"/>
<keyword evidence="3" id="KW-0732">Signal</keyword>
<feature type="chain" id="PRO_5039356059" evidence="3">
    <location>
        <begin position="22"/>
        <end position="291"/>
    </location>
</feature>
<accession>A0A8J7KSB5</accession>
<reference evidence="5" key="1">
    <citation type="submission" date="2020-11" db="EMBL/GenBank/DDBJ databases">
        <title>Sequencing the genomes of 1000 actinobacteria strains.</title>
        <authorList>
            <person name="Klenk H.-P."/>
        </authorList>
    </citation>
    <scope>NUCLEOTIDE SEQUENCE</scope>
    <source>
        <strain evidence="5">DSM 45356</strain>
    </source>
</reference>
<evidence type="ECO:0000313" key="6">
    <source>
        <dbReference type="Proteomes" id="UP000622552"/>
    </source>
</evidence>
<feature type="compositionally biased region" description="Low complexity" evidence="2">
    <location>
        <begin position="31"/>
        <end position="74"/>
    </location>
</feature>
<dbReference type="CDD" id="cd02696">
    <property type="entry name" value="MurNAc-LAA"/>
    <property type="match status" value="1"/>
</dbReference>
<name>A0A8J7KSB5_9ACTN</name>
<dbReference type="GO" id="GO:0008745">
    <property type="term" value="F:N-acetylmuramoyl-L-alanine amidase activity"/>
    <property type="evidence" value="ECO:0007669"/>
    <property type="project" value="UniProtKB-EC"/>
</dbReference>
<dbReference type="GO" id="GO:0030288">
    <property type="term" value="C:outer membrane-bounded periplasmic space"/>
    <property type="evidence" value="ECO:0007669"/>
    <property type="project" value="TreeGrafter"/>
</dbReference>
<evidence type="ECO:0000313" key="5">
    <source>
        <dbReference type="EMBL" id="MBG6139437.1"/>
    </source>
</evidence>
<dbReference type="PROSITE" id="PS51257">
    <property type="entry name" value="PROKAR_LIPOPROTEIN"/>
    <property type="match status" value="1"/>
</dbReference>
<keyword evidence="1 5" id="KW-0378">Hydrolase</keyword>
<dbReference type="Proteomes" id="UP000622552">
    <property type="component" value="Unassembled WGS sequence"/>
</dbReference>
<dbReference type="Gene3D" id="3.40.630.40">
    <property type="entry name" value="Zn-dependent exopeptidases"/>
    <property type="match status" value="1"/>
</dbReference>
<dbReference type="EMBL" id="JADOUF010000001">
    <property type="protein sequence ID" value="MBG6139437.1"/>
    <property type="molecule type" value="Genomic_DNA"/>
</dbReference>
<dbReference type="Pfam" id="PF01520">
    <property type="entry name" value="Amidase_3"/>
    <property type="match status" value="1"/>
</dbReference>
<keyword evidence="6" id="KW-1185">Reference proteome</keyword>
<dbReference type="SMART" id="SM00646">
    <property type="entry name" value="Ami_3"/>
    <property type="match status" value="1"/>
</dbReference>
<evidence type="ECO:0000256" key="2">
    <source>
        <dbReference type="SAM" id="MobiDB-lite"/>
    </source>
</evidence>
<dbReference type="SUPFAM" id="SSF53187">
    <property type="entry name" value="Zn-dependent exopeptidases"/>
    <property type="match status" value="1"/>
</dbReference>
<feature type="region of interest" description="Disordered" evidence="2">
    <location>
        <begin position="28"/>
        <end position="74"/>
    </location>
</feature>
<evidence type="ECO:0000259" key="4">
    <source>
        <dbReference type="SMART" id="SM00646"/>
    </source>
</evidence>
<protein>
    <submittedName>
        <fullName evidence="5">N-acetylmuramoyl-L-alanine amidase</fullName>
        <ecNumber evidence="5">3.5.1.28</ecNumber>
    </submittedName>
</protein>
<gene>
    <name evidence="5" type="ORF">IW245_005631</name>
</gene>
<feature type="signal peptide" evidence="3">
    <location>
        <begin position="1"/>
        <end position="21"/>
    </location>
</feature>